<dbReference type="EMBL" id="JAECZA010000312">
    <property type="protein sequence ID" value="MBH8578072.1"/>
    <property type="molecule type" value="Genomic_DNA"/>
</dbReference>
<organism evidence="1 2">
    <name type="scientific">Dendronalium phyllosphericum CENA369</name>
    <dbReference type="NCBI Taxonomy" id="1725256"/>
    <lineage>
        <taxon>Bacteria</taxon>
        <taxon>Bacillati</taxon>
        <taxon>Cyanobacteriota</taxon>
        <taxon>Cyanophyceae</taxon>
        <taxon>Nostocales</taxon>
        <taxon>Nostocaceae</taxon>
        <taxon>Dendronalium</taxon>
        <taxon>Dendronalium phyllosphericum</taxon>
    </lineage>
</organism>
<accession>A0A8J7IVF4</accession>
<keyword evidence="2" id="KW-1185">Reference proteome</keyword>
<comment type="caution">
    <text evidence="1">The sequence shown here is derived from an EMBL/GenBank/DDBJ whole genome shotgun (WGS) entry which is preliminary data.</text>
</comment>
<dbReference type="Proteomes" id="UP000662314">
    <property type="component" value="Unassembled WGS sequence"/>
</dbReference>
<reference evidence="1 2" key="1">
    <citation type="journal article" date="2021" name="Int. J. Syst. Evol. Microbiol.">
        <title>Amazonocrinis nigriterrae gen. nov., sp. nov., Atlanticothrix silvestris gen. nov., sp. nov. and Dendronalium phyllosphericum gen. nov., sp. nov., nostocacean cyanobacteria from Brazilian environments.</title>
        <authorList>
            <person name="Alvarenga D.O."/>
            <person name="Andreote A.P.D."/>
            <person name="Branco L.H.Z."/>
            <person name="Delbaje E."/>
            <person name="Cruz R.B."/>
            <person name="Varani A.M."/>
            <person name="Fiore M.F."/>
        </authorList>
    </citation>
    <scope>NUCLEOTIDE SEQUENCE [LARGE SCALE GENOMIC DNA]</scope>
    <source>
        <strain evidence="1 2">CENA369</strain>
    </source>
</reference>
<evidence type="ECO:0000313" key="2">
    <source>
        <dbReference type="Proteomes" id="UP000662314"/>
    </source>
</evidence>
<gene>
    <name evidence="1" type="ORF">I8752_35040</name>
</gene>
<evidence type="ECO:0000313" key="1">
    <source>
        <dbReference type="EMBL" id="MBH8578072.1"/>
    </source>
</evidence>
<sequence>MTVEDLIKKLESFPLEMEVTICTTGYEYLEIESFQFDDVGKTVEIVVSDLDDEY</sequence>
<proteinExistence type="predicted"/>
<dbReference type="AlphaFoldDB" id="A0A8J7IVF4"/>
<dbReference type="RefSeq" id="WP_214436743.1">
    <property type="nucleotide sequence ID" value="NZ_CAWPUQ010000251.1"/>
</dbReference>
<protein>
    <submittedName>
        <fullName evidence="1">Uncharacterized protein</fullName>
    </submittedName>
</protein>
<name>A0A8J7IVF4_9NOST</name>